<evidence type="ECO:0000259" key="4">
    <source>
        <dbReference type="Pfam" id="PF00109"/>
    </source>
</evidence>
<accession>A0A846ZGG8</accession>
<dbReference type="GO" id="GO:0004312">
    <property type="term" value="F:fatty acid synthase activity"/>
    <property type="evidence" value="ECO:0007669"/>
    <property type="project" value="TreeGrafter"/>
</dbReference>
<dbReference type="InterPro" id="IPR050091">
    <property type="entry name" value="PKS_NRPS_Biosynth_Enz"/>
</dbReference>
<evidence type="ECO:0000256" key="3">
    <source>
        <dbReference type="ARBA" id="ARBA00023268"/>
    </source>
</evidence>
<dbReference type="InterPro" id="IPR014030">
    <property type="entry name" value="Ketoacyl_synth_N"/>
</dbReference>
<evidence type="ECO:0000256" key="1">
    <source>
        <dbReference type="ARBA" id="ARBA00001957"/>
    </source>
</evidence>
<comment type="caution">
    <text evidence="6">The sequence shown here is derived from an EMBL/GenBank/DDBJ whole genome shotgun (WGS) entry which is preliminary data.</text>
</comment>
<dbReference type="GO" id="GO:0006633">
    <property type="term" value="P:fatty acid biosynthetic process"/>
    <property type="evidence" value="ECO:0007669"/>
    <property type="project" value="TreeGrafter"/>
</dbReference>
<dbReference type="RefSeq" id="WP_168444915.1">
    <property type="nucleotide sequence ID" value="NZ_JAAXPI010000154.1"/>
</dbReference>
<dbReference type="Gene3D" id="3.40.47.10">
    <property type="match status" value="1"/>
</dbReference>
<proteinExistence type="predicted"/>
<dbReference type="InterPro" id="IPR016039">
    <property type="entry name" value="Thiolase-like"/>
</dbReference>
<dbReference type="Proteomes" id="UP000579250">
    <property type="component" value="Unassembled WGS sequence"/>
</dbReference>
<gene>
    <name evidence="6" type="ORF">HGB48_36955</name>
</gene>
<protein>
    <recommendedName>
        <fullName evidence="8">Polyketide synthase</fullName>
    </recommendedName>
</protein>
<dbReference type="SUPFAM" id="SSF53901">
    <property type="entry name" value="Thiolase-like"/>
    <property type="match status" value="1"/>
</dbReference>
<dbReference type="PANTHER" id="PTHR43775:SF51">
    <property type="entry name" value="INACTIVE PHENOLPHTHIOCEROL SYNTHESIS POLYKETIDE SYNTHASE TYPE I PKS1-RELATED"/>
    <property type="match status" value="1"/>
</dbReference>
<reference evidence="6 7" key="1">
    <citation type="submission" date="2020-04" db="EMBL/GenBank/DDBJ databases">
        <title>MicrobeNet Type strains.</title>
        <authorList>
            <person name="Nicholson A.C."/>
        </authorList>
    </citation>
    <scope>NUCLEOTIDE SEQUENCE [LARGE SCALE GENOMIC DNA]</scope>
    <source>
        <strain evidence="6 7">ATCC BAA-277</strain>
    </source>
</reference>
<organism evidence="6 7">
    <name type="scientific">Actinomadura latina</name>
    <dbReference type="NCBI Taxonomy" id="163603"/>
    <lineage>
        <taxon>Bacteria</taxon>
        <taxon>Bacillati</taxon>
        <taxon>Actinomycetota</taxon>
        <taxon>Actinomycetes</taxon>
        <taxon>Streptosporangiales</taxon>
        <taxon>Thermomonosporaceae</taxon>
        <taxon>Actinomadura</taxon>
    </lineage>
</organism>
<sequence>MATREEQLVEALRNSLLELETVRAENERLVAKSSDPVVVVGMGCRYPGGVTSPEGLWALVCGGGEGIGSFPSDRGW</sequence>
<evidence type="ECO:0000259" key="5">
    <source>
        <dbReference type="Pfam" id="PF08990"/>
    </source>
</evidence>
<keyword evidence="3" id="KW-0511">Multifunctional enzyme</keyword>
<dbReference type="Pfam" id="PF08990">
    <property type="entry name" value="Docking"/>
    <property type="match status" value="1"/>
</dbReference>
<feature type="domain" description="Polyketide synthase NorB/C/GfsB-E-like docking" evidence="5">
    <location>
        <begin position="4"/>
        <end position="31"/>
    </location>
</feature>
<evidence type="ECO:0000313" key="6">
    <source>
        <dbReference type="EMBL" id="NKZ09286.1"/>
    </source>
</evidence>
<evidence type="ECO:0000313" key="7">
    <source>
        <dbReference type="Proteomes" id="UP000579250"/>
    </source>
</evidence>
<dbReference type="InterPro" id="IPR015083">
    <property type="entry name" value="NorB/c/GfsB-D-like_docking"/>
</dbReference>
<evidence type="ECO:0008006" key="8">
    <source>
        <dbReference type="Google" id="ProtNLM"/>
    </source>
</evidence>
<keyword evidence="2" id="KW-0808">Transferase</keyword>
<keyword evidence="7" id="KW-1185">Reference proteome</keyword>
<dbReference type="PANTHER" id="PTHR43775">
    <property type="entry name" value="FATTY ACID SYNTHASE"/>
    <property type="match status" value="1"/>
</dbReference>
<feature type="domain" description="Beta-ketoacyl synthase-like N-terminal" evidence="4">
    <location>
        <begin position="35"/>
        <end position="76"/>
    </location>
</feature>
<comment type="cofactor">
    <cofactor evidence="1">
        <name>pantetheine 4'-phosphate</name>
        <dbReference type="ChEBI" id="CHEBI:47942"/>
    </cofactor>
</comment>
<name>A0A846ZGG8_9ACTN</name>
<feature type="non-terminal residue" evidence="6">
    <location>
        <position position="76"/>
    </location>
</feature>
<dbReference type="EMBL" id="JAAXPI010000154">
    <property type="protein sequence ID" value="NKZ09286.1"/>
    <property type="molecule type" value="Genomic_DNA"/>
</dbReference>
<dbReference type="AlphaFoldDB" id="A0A846ZGG8"/>
<dbReference type="Pfam" id="PF00109">
    <property type="entry name" value="ketoacyl-synt"/>
    <property type="match status" value="1"/>
</dbReference>
<evidence type="ECO:0000256" key="2">
    <source>
        <dbReference type="ARBA" id="ARBA00022679"/>
    </source>
</evidence>